<evidence type="ECO:0000259" key="7">
    <source>
        <dbReference type="PROSITE" id="PS50893"/>
    </source>
</evidence>
<dbReference type="PROSITE" id="PS50893">
    <property type="entry name" value="ABC_TRANSPORTER_2"/>
    <property type="match status" value="1"/>
</dbReference>
<reference evidence="8 9" key="1">
    <citation type="submission" date="2017-10" db="EMBL/GenBank/DDBJ databases">
        <title>Sequencing the genomes of 1000 actinobacteria strains.</title>
        <authorList>
            <person name="Klenk H.-P."/>
        </authorList>
    </citation>
    <scope>NUCLEOTIDE SEQUENCE [LARGE SCALE GENOMIC DNA]</scope>
    <source>
        <strain evidence="8 9">DSM 21798</strain>
    </source>
</reference>
<evidence type="ECO:0000256" key="2">
    <source>
        <dbReference type="ARBA" id="ARBA00005417"/>
    </source>
</evidence>
<sequence length="313" mass="34312">MILDGVDVESSQTASRTPIISVSDLRMSYGDKTVLDGLQLDIHEDEIVAMLGPNGAGKSTTIEILEGFRTPSSGSVSVLGSDPARGDDGWRSQIGMVLQASTDHGKWRPRQLLSHLADFYRPYVDPWEADELLDMVGLTEQAQQKLQTLSGGQRRRLDVALAIIGKPSLLFLDEPTTGFDPRARRDFHDLIHRLSDMEGITIMLTTHDLAEAEALASRIVILAGGRIIADGTPFELTSAVSRTAEISWRAHGQQHLHVAEDSTQFVRELLEHDAGVADLQIRRATLEDAYLSLVEEFESGGTIEATAFEEAAR</sequence>
<accession>A0A2A9DSU8</accession>
<evidence type="ECO:0000313" key="9">
    <source>
        <dbReference type="Proteomes" id="UP000221369"/>
    </source>
</evidence>
<dbReference type="GO" id="GO:0016887">
    <property type="term" value="F:ATP hydrolysis activity"/>
    <property type="evidence" value="ECO:0007669"/>
    <property type="project" value="InterPro"/>
</dbReference>
<comment type="caution">
    <text evidence="8">The sequence shown here is derived from an EMBL/GenBank/DDBJ whole genome shotgun (WGS) entry which is preliminary data.</text>
</comment>
<dbReference type="PANTHER" id="PTHR42711">
    <property type="entry name" value="ABC TRANSPORTER ATP-BINDING PROTEIN"/>
    <property type="match status" value="1"/>
</dbReference>
<dbReference type="EMBL" id="PDJE01000001">
    <property type="protein sequence ID" value="PFG29426.1"/>
    <property type="molecule type" value="Genomic_DNA"/>
</dbReference>
<dbReference type="Gene3D" id="3.40.50.300">
    <property type="entry name" value="P-loop containing nucleotide triphosphate hydrolases"/>
    <property type="match status" value="1"/>
</dbReference>
<organism evidence="8 9">
    <name type="scientific">Paramicrobacterium agarici</name>
    <dbReference type="NCBI Taxonomy" id="630514"/>
    <lineage>
        <taxon>Bacteria</taxon>
        <taxon>Bacillati</taxon>
        <taxon>Actinomycetota</taxon>
        <taxon>Actinomycetes</taxon>
        <taxon>Micrococcales</taxon>
        <taxon>Microbacteriaceae</taxon>
        <taxon>Paramicrobacterium</taxon>
    </lineage>
</organism>
<keyword evidence="6" id="KW-0046">Antibiotic resistance</keyword>
<feature type="domain" description="ABC transporter" evidence="7">
    <location>
        <begin position="20"/>
        <end position="249"/>
    </location>
</feature>
<dbReference type="Pfam" id="PF00005">
    <property type="entry name" value="ABC_tran"/>
    <property type="match status" value="1"/>
</dbReference>
<comment type="subcellular location">
    <subcellularLocation>
        <location evidence="1">Cell membrane</location>
        <topology evidence="1">Peripheral membrane protein</topology>
    </subcellularLocation>
</comment>
<dbReference type="AlphaFoldDB" id="A0A2A9DSU8"/>
<evidence type="ECO:0000256" key="3">
    <source>
        <dbReference type="ARBA" id="ARBA00022448"/>
    </source>
</evidence>
<dbReference type="InterPro" id="IPR003593">
    <property type="entry name" value="AAA+_ATPase"/>
</dbReference>
<evidence type="ECO:0000313" key="8">
    <source>
        <dbReference type="EMBL" id="PFG29426.1"/>
    </source>
</evidence>
<dbReference type="GO" id="GO:0005524">
    <property type="term" value="F:ATP binding"/>
    <property type="evidence" value="ECO:0007669"/>
    <property type="project" value="UniProtKB-KW"/>
</dbReference>
<dbReference type="Proteomes" id="UP000221369">
    <property type="component" value="Unassembled WGS sequence"/>
</dbReference>
<keyword evidence="5 8" id="KW-0067">ATP-binding</keyword>
<evidence type="ECO:0000256" key="5">
    <source>
        <dbReference type="ARBA" id="ARBA00022840"/>
    </source>
</evidence>
<dbReference type="InterPro" id="IPR003439">
    <property type="entry name" value="ABC_transporter-like_ATP-bd"/>
</dbReference>
<name>A0A2A9DSU8_9MICO</name>
<evidence type="ECO:0000256" key="1">
    <source>
        <dbReference type="ARBA" id="ARBA00004202"/>
    </source>
</evidence>
<dbReference type="PANTHER" id="PTHR42711:SF5">
    <property type="entry name" value="ABC TRANSPORTER ATP-BINDING PROTEIN NATA"/>
    <property type="match status" value="1"/>
</dbReference>
<dbReference type="GO" id="GO:0005886">
    <property type="term" value="C:plasma membrane"/>
    <property type="evidence" value="ECO:0007669"/>
    <property type="project" value="UniProtKB-SubCell"/>
</dbReference>
<keyword evidence="4" id="KW-0547">Nucleotide-binding</keyword>
<keyword evidence="3" id="KW-0813">Transport</keyword>
<evidence type="ECO:0000256" key="6">
    <source>
        <dbReference type="ARBA" id="ARBA00023251"/>
    </source>
</evidence>
<dbReference type="GO" id="GO:0046677">
    <property type="term" value="P:response to antibiotic"/>
    <property type="evidence" value="ECO:0007669"/>
    <property type="project" value="UniProtKB-KW"/>
</dbReference>
<gene>
    <name evidence="8" type="ORF">ATJ78_0331</name>
</gene>
<dbReference type="InterPro" id="IPR017871">
    <property type="entry name" value="ABC_transporter-like_CS"/>
</dbReference>
<dbReference type="InterPro" id="IPR050763">
    <property type="entry name" value="ABC_transporter_ATP-binding"/>
</dbReference>
<protein>
    <submittedName>
        <fullName evidence="8">ABC-2 type transport system ATP-binding protein</fullName>
    </submittedName>
</protein>
<keyword evidence="9" id="KW-1185">Reference proteome</keyword>
<dbReference type="SMART" id="SM00382">
    <property type="entry name" value="AAA"/>
    <property type="match status" value="1"/>
</dbReference>
<proteinExistence type="inferred from homology"/>
<evidence type="ECO:0000256" key="4">
    <source>
        <dbReference type="ARBA" id="ARBA00022741"/>
    </source>
</evidence>
<dbReference type="CDD" id="cd03230">
    <property type="entry name" value="ABC_DR_subfamily_A"/>
    <property type="match status" value="1"/>
</dbReference>
<dbReference type="SUPFAM" id="SSF52540">
    <property type="entry name" value="P-loop containing nucleoside triphosphate hydrolases"/>
    <property type="match status" value="1"/>
</dbReference>
<comment type="similarity">
    <text evidence="2">Belongs to the ABC transporter superfamily.</text>
</comment>
<dbReference type="InterPro" id="IPR027417">
    <property type="entry name" value="P-loop_NTPase"/>
</dbReference>
<dbReference type="PROSITE" id="PS00211">
    <property type="entry name" value="ABC_TRANSPORTER_1"/>
    <property type="match status" value="1"/>
</dbReference>